<evidence type="ECO:0000259" key="5">
    <source>
        <dbReference type="PROSITE" id="PS50931"/>
    </source>
</evidence>
<dbReference type="RefSeq" id="WP_219353550.1">
    <property type="nucleotide sequence ID" value="NZ_CP080034.1"/>
</dbReference>
<name>A0ABX8THW1_9CAUL</name>
<comment type="similarity">
    <text evidence="1">Belongs to the LysR transcriptional regulatory family.</text>
</comment>
<dbReference type="GeneID" id="94374037"/>
<dbReference type="PROSITE" id="PS50931">
    <property type="entry name" value="HTH_LYSR"/>
    <property type="match status" value="1"/>
</dbReference>
<dbReference type="PANTHER" id="PTHR30126:SF39">
    <property type="entry name" value="HTH-TYPE TRANSCRIPTIONAL REGULATOR CYSL"/>
    <property type="match status" value="1"/>
</dbReference>
<dbReference type="Proteomes" id="UP000824334">
    <property type="component" value="Chromosome"/>
</dbReference>
<dbReference type="EMBL" id="CP080034">
    <property type="protein sequence ID" value="QYC10826.1"/>
    <property type="molecule type" value="Genomic_DNA"/>
</dbReference>
<keyword evidence="4" id="KW-0804">Transcription</keyword>
<evidence type="ECO:0000256" key="1">
    <source>
        <dbReference type="ARBA" id="ARBA00009437"/>
    </source>
</evidence>
<evidence type="ECO:0000313" key="7">
    <source>
        <dbReference type="Proteomes" id="UP000824334"/>
    </source>
</evidence>
<reference evidence="6 7" key="1">
    <citation type="submission" date="2021-07" db="EMBL/GenBank/DDBJ databases">
        <title>Isolation and characterization of bacteria from a gold mining with a capacity of golden bioaccumulation.</title>
        <authorList>
            <person name="Yang X.J."/>
        </authorList>
    </citation>
    <scope>NUCLEOTIDE SEQUENCE [LARGE SCALE GENOMIC DNA]</scope>
    <source>
        <strain evidence="6 7">Au29</strain>
    </source>
</reference>
<dbReference type="Pfam" id="PF00126">
    <property type="entry name" value="HTH_1"/>
    <property type="match status" value="1"/>
</dbReference>
<proteinExistence type="inferred from homology"/>
<keyword evidence="7" id="KW-1185">Reference proteome</keyword>
<feature type="domain" description="HTH lysR-type" evidence="5">
    <location>
        <begin position="1"/>
        <end position="58"/>
    </location>
</feature>
<evidence type="ECO:0000256" key="3">
    <source>
        <dbReference type="ARBA" id="ARBA00023125"/>
    </source>
</evidence>
<keyword evidence="3" id="KW-0238">DNA-binding</keyword>
<dbReference type="Pfam" id="PF03466">
    <property type="entry name" value="LysR_substrate"/>
    <property type="match status" value="1"/>
</dbReference>
<evidence type="ECO:0000256" key="2">
    <source>
        <dbReference type="ARBA" id="ARBA00023015"/>
    </source>
</evidence>
<evidence type="ECO:0000313" key="6">
    <source>
        <dbReference type="EMBL" id="QYC10826.1"/>
    </source>
</evidence>
<evidence type="ECO:0000256" key="4">
    <source>
        <dbReference type="ARBA" id="ARBA00023163"/>
    </source>
</evidence>
<organism evidence="6 7">
    <name type="scientific">Brevundimonas nasdae</name>
    <dbReference type="NCBI Taxonomy" id="172043"/>
    <lineage>
        <taxon>Bacteria</taxon>
        <taxon>Pseudomonadati</taxon>
        <taxon>Pseudomonadota</taxon>
        <taxon>Alphaproteobacteria</taxon>
        <taxon>Caulobacterales</taxon>
        <taxon>Caulobacteraceae</taxon>
        <taxon>Brevundimonas</taxon>
    </lineage>
</organism>
<dbReference type="InterPro" id="IPR005119">
    <property type="entry name" value="LysR_subst-bd"/>
</dbReference>
<gene>
    <name evidence="6" type="ORF">KWG56_02090</name>
</gene>
<dbReference type="InterPro" id="IPR000847">
    <property type="entry name" value="LysR_HTH_N"/>
</dbReference>
<sequence>MTLERLRIFVAVAEREHVTAAARALNLTQSAVSNAIAALETEHDVHLFDRVGRGVVLNQTGRAFLPEAKAVLARAAAAEAALADMSALRRGRLTIFASQTIASAWLPRRLAAFHAAYPGVELDVAIGNTREAAQAVLSGAAELGLVEGEIDQPMLDQTVVGSDRLAVLVTPDHPWAGVRRLNAATLATQAWVLREAGSGTRSTLEAALRRAGVEPETLSIAMTLPSNEAVLAAAEAGAGATALSESVAYASVAAGRLVMADFTLPERPFRLLRHSERYRSKAGDAFVEAVG</sequence>
<accession>A0ABX8THW1</accession>
<protein>
    <submittedName>
        <fullName evidence="6">LysR family transcriptional regulator</fullName>
    </submittedName>
</protein>
<keyword evidence="2" id="KW-0805">Transcription regulation</keyword>
<dbReference type="PANTHER" id="PTHR30126">
    <property type="entry name" value="HTH-TYPE TRANSCRIPTIONAL REGULATOR"/>
    <property type="match status" value="1"/>
</dbReference>